<evidence type="ECO:0000313" key="2">
    <source>
        <dbReference type="EMBL" id="TCO30252.1"/>
    </source>
</evidence>
<dbReference type="PROSITE" id="PS51186">
    <property type="entry name" value="GNAT"/>
    <property type="match status" value="1"/>
</dbReference>
<dbReference type="CDD" id="cd04301">
    <property type="entry name" value="NAT_SF"/>
    <property type="match status" value="1"/>
</dbReference>
<keyword evidence="3" id="KW-1185">Reference proteome</keyword>
<sequence>MWRLEVGVDLAREEELTDRLVEFNKAQSAVVAERFRPANLKSEPVHVFAVDEAGALVGGCAGRVERIWYWLTVDTMWVDPGSRRRGVGSALLAAIEDEGRRRGCRWSDVTTFDFQAPGFYLNAGYVEYGVKRDYPPGHSNHLLRKDL</sequence>
<keyword evidence="2" id="KW-0808">Transferase</keyword>
<gene>
    <name evidence="2" type="ORF">EV652_105246</name>
</gene>
<name>A0A4R2HKQ8_9ACTN</name>
<dbReference type="Pfam" id="PF13508">
    <property type="entry name" value="Acetyltransf_7"/>
    <property type="match status" value="1"/>
</dbReference>
<dbReference type="InterPro" id="IPR016181">
    <property type="entry name" value="Acyl_CoA_acyltransferase"/>
</dbReference>
<dbReference type="GO" id="GO:0016747">
    <property type="term" value="F:acyltransferase activity, transferring groups other than amino-acyl groups"/>
    <property type="evidence" value="ECO:0007669"/>
    <property type="project" value="InterPro"/>
</dbReference>
<organism evidence="2 3">
    <name type="scientific">Kribbella steppae</name>
    <dbReference type="NCBI Taxonomy" id="2512223"/>
    <lineage>
        <taxon>Bacteria</taxon>
        <taxon>Bacillati</taxon>
        <taxon>Actinomycetota</taxon>
        <taxon>Actinomycetes</taxon>
        <taxon>Propionibacteriales</taxon>
        <taxon>Kribbellaceae</taxon>
        <taxon>Kribbella</taxon>
    </lineage>
</organism>
<dbReference type="RefSeq" id="WP_132209928.1">
    <property type="nucleotide sequence ID" value="NZ_SLWN01000005.1"/>
</dbReference>
<dbReference type="AlphaFoldDB" id="A0A4R2HKQ8"/>
<dbReference type="Gene3D" id="3.40.630.30">
    <property type="match status" value="1"/>
</dbReference>
<dbReference type="SUPFAM" id="SSF55729">
    <property type="entry name" value="Acyl-CoA N-acyltransferases (Nat)"/>
    <property type="match status" value="1"/>
</dbReference>
<dbReference type="EMBL" id="SLWN01000005">
    <property type="protein sequence ID" value="TCO30252.1"/>
    <property type="molecule type" value="Genomic_DNA"/>
</dbReference>
<evidence type="ECO:0000259" key="1">
    <source>
        <dbReference type="PROSITE" id="PS51186"/>
    </source>
</evidence>
<dbReference type="InterPro" id="IPR000182">
    <property type="entry name" value="GNAT_dom"/>
</dbReference>
<proteinExistence type="predicted"/>
<reference evidence="2 3" key="1">
    <citation type="journal article" date="2015" name="Stand. Genomic Sci.">
        <title>Genomic Encyclopedia of Bacterial and Archaeal Type Strains, Phase III: the genomes of soil and plant-associated and newly described type strains.</title>
        <authorList>
            <person name="Whitman W.B."/>
            <person name="Woyke T."/>
            <person name="Klenk H.P."/>
            <person name="Zhou Y."/>
            <person name="Lilburn T.G."/>
            <person name="Beck B.J."/>
            <person name="De Vos P."/>
            <person name="Vandamme P."/>
            <person name="Eisen J.A."/>
            <person name="Garrity G."/>
            <person name="Hugenholtz P."/>
            <person name="Kyrpides N.C."/>
        </authorList>
    </citation>
    <scope>NUCLEOTIDE SEQUENCE [LARGE SCALE GENOMIC DNA]</scope>
    <source>
        <strain evidence="2 3">VKM Ac-2572</strain>
    </source>
</reference>
<evidence type="ECO:0000313" key="3">
    <source>
        <dbReference type="Proteomes" id="UP000294508"/>
    </source>
</evidence>
<protein>
    <submittedName>
        <fullName evidence="2">Acetyltransferase (GNAT) family protein</fullName>
    </submittedName>
</protein>
<dbReference type="OrthoDB" id="9787920at2"/>
<feature type="domain" description="N-acetyltransferase" evidence="1">
    <location>
        <begin position="6"/>
        <end position="147"/>
    </location>
</feature>
<accession>A0A4R2HKQ8</accession>
<dbReference type="Proteomes" id="UP000294508">
    <property type="component" value="Unassembled WGS sequence"/>
</dbReference>
<comment type="caution">
    <text evidence="2">The sequence shown here is derived from an EMBL/GenBank/DDBJ whole genome shotgun (WGS) entry which is preliminary data.</text>
</comment>